<comment type="similarity">
    <text evidence="1 4 7">Belongs to the tRNA pseudouridine synthase TruA family.</text>
</comment>
<accession>A0A095YBF7</accession>
<comment type="subunit">
    <text evidence="4">Homodimer.</text>
</comment>
<dbReference type="GO" id="GO:0031119">
    <property type="term" value="P:tRNA pseudouridine synthesis"/>
    <property type="evidence" value="ECO:0007669"/>
    <property type="project" value="UniProtKB-UniRule"/>
</dbReference>
<comment type="caution">
    <text evidence="4">Lacks conserved residue(s) required for the propagation of feature annotation.</text>
</comment>
<comment type="function">
    <text evidence="4">Formation of pseudouridine at positions 38, 39 and 40 in the anticodon stem and loop of transfer RNAs.</text>
</comment>
<feature type="active site" description="Nucleophile" evidence="4 5">
    <location>
        <position position="57"/>
    </location>
</feature>
<dbReference type="Gene3D" id="3.30.70.660">
    <property type="entry name" value="Pseudouridine synthase I, catalytic domain, C-terminal subdomain"/>
    <property type="match status" value="1"/>
</dbReference>
<dbReference type="InterPro" id="IPR001406">
    <property type="entry name" value="PsdUridine_synth_TruA"/>
</dbReference>
<comment type="catalytic activity">
    <reaction evidence="4 7">
        <text>uridine(38/39/40) in tRNA = pseudouridine(38/39/40) in tRNA</text>
        <dbReference type="Rhea" id="RHEA:22376"/>
        <dbReference type="Rhea" id="RHEA-COMP:10085"/>
        <dbReference type="Rhea" id="RHEA-COMP:10087"/>
        <dbReference type="ChEBI" id="CHEBI:65314"/>
        <dbReference type="ChEBI" id="CHEBI:65315"/>
        <dbReference type="EC" id="5.4.99.12"/>
    </reaction>
</comment>
<evidence type="ECO:0000256" key="6">
    <source>
        <dbReference type="PIRSR" id="PIRSR001430-2"/>
    </source>
</evidence>
<evidence type="ECO:0000256" key="4">
    <source>
        <dbReference type="HAMAP-Rule" id="MF_00171"/>
    </source>
</evidence>
<dbReference type="PIRSF" id="PIRSF001430">
    <property type="entry name" value="tRNA_psdUrid_synth"/>
    <property type="match status" value="1"/>
</dbReference>
<evidence type="ECO:0000256" key="5">
    <source>
        <dbReference type="PIRSR" id="PIRSR001430-1"/>
    </source>
</evidence>
<keyword evidence="2 4" id="KW-0819">tRNA processing</keyword>
<evidence type="ECO:0000256" key="1">
    <source>
        <dbReference type="ARBA" id="ARBA00009375"/>
    </source>
</evidence>
<dbReference type="Proteomes" id="UP000053528">
    <property type="component" value="Unassembled WGS sequence"/>
</dbReference>
<reference evidence="9 10" key="1">
    <citation type="submission" date="2014-07" db="EMBL/GenBank/DDBJ databases">
        <authorList>
            <person name="McCorrison J."/>
            <person name="Sanka R."/>
            <person name="Torralba M."/>
            <person name="Gillis M."/>
            <person name="Haft D.H."/>
            <person name="Methe B."/>
            <person name="Sutton G."/>
            <person name="Nelson K.E."/>
        </authorList>
    </citation>
    <scope>NUCLEOTIDE SEQUENCE [LARGE SCALE GENOMIC DNA]</scope>
    <source>
        <strain evidence="9 10">DNF00011</strain>
    </source>
</reference>
<evidence type="ECO:0000256" key="2">
    <source>
        <dbReference type="ARBA" id="ARBA00022694"/>
    </source>
</evidence>
<dbReference type="Pfam" id="PF01416">
    <property type="entry name" value="PseudoU_synth_1"/>
    <property type="match status" value="1"/>
</dbReference>
<dbReference type="InterPro" id="IPR020097">
    <property type="entry name" value="PsdUridine_synth_TruA_a/b_dom"/>
</dbReference>
<dbReference type="AlphaFoldDB" id="A0A095YBF7"/>
<dbReference type="Gene3D" id="3.30.70.580">
    <property type="entry name" value="Pseudouridine synthase I, catalytic domain, N-terminal subdomain"/>
    <property type="match status" value="1"/>
</dbReference>
<dbReference type="NCBIfam" id="TIGR00071">
    <property type="entry name" value="hisT_truA"/>
    <property type="match status" value="1"/>
</dbReference>
<evidence type="ECO:0000256" key="7">
    <source>
        <dbReference type="RuleBase" id="RU003792"/>
    </source>
</evidence>
<dbReference type="EC" id="5.4.99.12" evidence="4"/>
<dbReference type="CDD" id="cd02570">
    <property type="entry name" value="PseudoU_synth_EcTruA"/>
    <property type="match status" value="1"/>
</dbReference>
<evidence type="ECO:0000259" key="8">
    <source>
        <dbReference type="Pfam" id="PF01416"/>
    </source>
</evidence>
<name>A0A095YBF7_9MICC</name>
<dbReference type="PANTHER" id="PTHR11142">
    <property type="entry name" value="PSEUDOURIDYLATE SYNTHASE"/>
    <property type="match status" value="1"/>
</dbReference>
<evidence type="ECO:0000313" key="10">
    <source>
        <dbReference type="Proteomes" id="UP000053528"/>
    </source>
</evidence>
<proteinExistence type="inferred from homology"/>
<evidence type="ECO:0000313" key="9">
    <source>
        <dbReference type="EMBL" id="KGF19568.1"/>
    </source>
</evidence>
<dbReference type="GO" id="GO:0003723">
    <property type="term" value="F:RNA binding"/>
    <property type="evidence" value="ECO:0007669"/>
    <property type="project" value="InterPro"/>
</dbReference>
<gene>
    <name evidence="4" type="primary">truA</name>
    <name evidence="9" type="ORF">HMPREF2128_10975</name>
</gene>
<organism evidence="9 10">
    <name type="scientific">Pseudoglutamicibacter albus DNF00011</name>
    <dbReference type="NCBI Taxonomy" id="1401063"/>
    <lineage>
        <taxon>Bacteria</taxon>
        <taxon>Bacillati</taxon>
        <taxon>Actinomycetota</taxon>
        <taxon>Actinomycetes</taxon>
        <taxon>Micrococcales</taxon>
        <taxon>Micrococcaceae</taxon>
        <taxon>Pseudoglutamicibacter</taxon>
    </lineage>
</organism>
<dbReference type="HAMAP" id="MF_00171">
    <property type="entry name" value="TruA"/>
    <property type="match status" value="1"/>
</dbReference>
<dbReference type="PANTHER" id="PTHR11142:SF0">
    <property type="entry name" value="TRNA PSEUDOURIDINE SYNTHASE-LIKE 1"/>
    <property type="match status" value="1"/>
</dbReference>
<evidence type="ECO:0000256" key="3">
    <source>
        <dbReference type="ARBA" id="ARBA00023235"/>
    </source>
</evidence>
<feature type="domain" description="Pseudouridine synthase I TruA alpha/beta" evidence="8">
    <location>
        <begin position="165"/>
        <end position="267"/>
    </location>
</feature>
<comment type="caution">
    <text evidence="9">The sequence shown here is derived from an EMBL/GenBank/DDBJ whole genome shotgun (WGS) entry which is preliminary data.</text>
</comment>
<sequence>MGLVDMQRFAIRLSYDGTPFSGWARQPNQPSVQQAVEDALFTITRTEVRTVVAGRTDAGVHALGQMIHCDLSPEATAKLTVRDGSARIEETLVRRLNAVLARATDRAVIIDSARMVPPGFDARFSALRRHYRYLIADGPHRWNPLRRNDVLFHPRELDPAAMHEAAQGLLGLNDFLSFCKPREHSSTIRDLQEISVTRSPDGFVEARLSADAFCHHMVRTIVGALISVGEGTRPVDWPAQRLGERVRDANTKMAAGHALVLIDVDYPDDDAAAARADATRARRDQE</sequence>
<keyword evidence="3 4" id="KW-0413">Isomerase</keyword>
<dbReference type="InterPro" id="IPR020095">
    <property type="entry name" value="PsdUridine_synth_TruA_C"/>
</dbReference>
<dbReference type="EMBL" id="JRNH01000032">
    <property type="protein sequence ID" value="KGF19568.1"/>
    <property type="molecule type" value="Genomic_DNA"/>
</dbReference>
<dbReference type="InterPro" id="IPR020103">
    <property type="entry name" value="PsdUridine_synth_cat_dom_sf"/>
</dbReference>
<protein>
    <recommendedName>
        <fullName evidence="4">tRNA pseudouridine synthase A</fullName>
        <ecNumber evidence="4">5.4.99.12</ecNumber>
    </recommendedName>
    <alternativeName>
        <fullName evidence="4">tRNA pseudouridine(38-40) synthase</fullName>
    </alternativeName>
    <alternativeName>
        <fullName evidence="4">tRNA pseudouridylate synthase I</fullName>
    </alternativeName>
    <alternativeName>
        <fullName evidence="4">tRNA-uridine isomerase I</fullName>
    </alternativeName>
</protein>
<feature type="binding site" evidence="4 6">
    <location>
        <position position="131"/>
    </location>
    <ligand>
        <name>substrate</name>
    </ligand>
</feature>
<dbReference type="SUPFAM" id="SSF55120">
    <property type="entry name" value="Pseudouridine synthase"/>
    <property type="match status" value="1"/>
</dbReference>
<dbReference type="InterPro" id="IPR020094">
    <property type="entry name" value="TruA/RsuA/RluB/E/F_N"/>
</dbReference>
<dbReference type="GO" id="GO:0160147">
    <property type="term" value="F:tRNA pseudouridine(38-40) synthase activity"/>
    <property type="evidence" value="ECO:0007669"/>
    <property type="project" value="UniProtKB-EC"/>
</dbReference>